<feature type="transmembrane region" description="Helical" evidence="1">
    <location>
        <begin position="41"/>
        <end position="66"/>
    </location>
</feature>
<dbReference type="Proteomes" id="UP001623348">
    <property type="component" value="Unassembled WGS sequence"/>
</dbReference>
<dbReference type="AlphaFoldDB" id="A0ABC9W435"/>
<proteinExistence type="predicted"/>
<keyword evidence="1" id="KW-0812">Transmembrane</keyword>
<protein>
    <recommendedName>
        <fullName evidence="4">NADH dehydrogenase subunit 4</fullName>
    </recommendedName>
</protein>
<keyword evidence="3" id="KW-1185">Reference proteome</keyword>
<comment type="caution">
    <text evidence="2">The sequence shown here is derived from an EMBL/GenBank/DDBJ whole genome shotgun (WGS) entry which is preliminary data.</text>
</comment>
<gene>
    <name evidence="2" type="ORF">GRJ2_000500900</name>
</gene>
<evidence type="ECO:0000313" key="3">
    <source>
        <dbReference type="Proteomes" id="UP001623348"/>
    </source>
</evidence>
<evidence type="ECO:0000313" key="2">
    <source>
        <dbReference type="EMBL" id="GAB0180356.1"/>
    </source>
</evidence>
<dbReference type="EMBL" id="BAAFJT010000001">
    <property type="protein sequence ID" value="GAB0180356.1"/>
    <property type="molecule type" value="Genomic_DNA"/>
</dbReference>
<evidence type="ECO:0008006" key="4">
    <source>
        <dbReference type="Google" id="ProtNLM"/>
    </source>
</evidence>
<keyword evidence="1" id="KW-0472">Membrane</keyword>
<organism evidence="2 3">
    <name type="scientific">Grus japonensis</name>
    <name type="common">Japanese crane</name>
    <name type="synonym">Red-crowned crane</name>
    <dbReference type="NCBI Taxonomy" id="30415"/>
    <lineage>
        <taxon>Eukaryota</taxon>
        <taxon>Metazoa</taxon>
        <taxon>Chordata</taxon>
        <taxon>Craniata</taxon>
        <taxon>Vertebrata</taxon>
        <taxon>Euteleostomi</taxon>
        <taxon>Archelosauria</taxon>
        <taxon>Archosauria</taxon>
        <taxon>Dinosauria</taxon>
        <taxon>Saurischia</taxon>
        <taxon>Theropoda</taxon>
        <taxon>Coelurosauria</taxon>
        <taxon>Aves</taxon>
        <taxon>Neognathae</taxon>
        <taxon>Neoaves</taxon>
        <taxon>Gruiformes</taxon>
        <taxon>Gruidae</taxon>
        <taxon>Grus</taxon>
    </lineage>
</organism>
<name>A0ABC9W435_GRUJA</name>
<feature type="transmembrane region" description="Helical" evidence="1">
    <location>
        <begin position="12"/>
        <end position="29"/>
    </location>
</feature>
<accession>A0ABC9W435</accession>
<evidence type="ECO:0000256" key="1">
    <source>
        <dbReference type="SAM" id="Phobius"/>
    </source>
</evidence>
<sequence>MDGYLKDNNGYGIFKSSGVLALILLLDLFEWTLTAMGLTELMGLWMTASFYSEDLIIGLNLNFYFIPLSICF</sequence>
<reference evidence="2 3" key="1">
    <citation type="submission" date="2024-06" db="EMBL/GenBank/DDBJ databases">
        <title>The draft genome of Grus japonensis, version 3.</title>
        <authorList>
            <person name="Nabeshima K."/>
            <person name="Suzuki S."/>
            <person name="Onuma M."/>
        </authorList>
    </citation>
    <scope>NUCLEOTIDE SEQUENCE [LARGE SCALE GENOMIC DNA]</scope>
    <source>
        <strain evidence="2 3">451A</strain>
    </source>
</reference>
<keyword evidence="1" id="KW-1133">Transmembrane helix</keyword>